<evidence type="ECO:0000313" key="1">
    <source>
        <dbReference type="EMBL" id="WVZ01382.1"/>
    </source>
</evidence>
<gene>
    <name evidence="1" type="ORF">V8G54_027451</name>
</gene>
<sequence length="110" mass="11971">MVVSPQCPSCVGGVLKAIESVGWIGGEKLGVKGKNGWGLTSPKSSVCVWKKNVDHPPMFFSDNGVCDLSKVLGILPSSLSFDRFLRKSHSAIQPPDKTTVKRHSSLMHHW</sequence>
<reference evidence="1 2" key="1">
    <citation type="journal article" date="2023" name="Life. Sci Alliance">
        <title>Evolutionary insights into 3D genome organization and epigenetic landscape of Vigna mungo.</title>
        <authorList>
            <person name="Junaid A."/>
            <person name="Singh B."/>
            <person name="Bhatia S."/>
        </authorList>
    </citation>
    <scope>NUCLEOTIDE SEQUENCE [LARGE SCALE GENOMIC DNA]</scope>
    <source>
        <strain evidence="1">Urdbean</strain>
    </source>
</reference>
<keyword evidence="2" id="KW-1185">Reference proteome</keyword>
<dbReference type="EMBL" id="CP144693">
    <property type="protein sequence ID" value="WVZ01382.1"/>
    <property type="molecule type" value="Genomic_DNA"/>
</dbReference>
<organism evidence="1 2">
    <name type="scientific">Vigna mungo</name>
    <name type="common">Black gram</name>
    <name type="synonym">Phaseolus mungo</name>
    <dbReference type="NCBI Taxonomy" id="3915"/>
    <lineage>
        <taxon>Eukaryota</taxon>
        <taxon>Viridiplantae</taxon>
        <taxon>Streptophyta</taxon>
        <taxon>Embryophyta</taxon>
        <taxon>Tracheophyta</taxon>
        <taxon>Spermatophyta</taxon>
        <taxon>Magnoliopsida</taxon>
        <taxon>eudicotyledons</taxon>
        <taxon>Gunneridae</taxon>
        <taxon>Pentapetalae</taxon>
        <taxon>rosids</taxon>
        <taxon>fabids</taxon>
        <taxon>Fabales</taxon>
        <taxon>Fabaceae</taxon>
        <taxon>Papilionoideae</taxon>
        <taxon>50 kb inversion clade</taxon>
        <taxon>NPAAA clade</taxon>
        <taxon>indigoferoid/millettioid clade</taxon>
        <taxon>Phaseoleae</taxon>
        <taxon>Vigna</taxon>
    </lineage>
</organism>
<name>A0AAQ3RP34_VIGMU</name>
<dbReference type="Proteomes" id="UP001374535">
    <property type="component" value="Chromosome 8"/>
</dbReference>
<evidence type="ECO:0000313" key="2">
    <source>
        <dbReference type="Proteomes" id="UP001374535"/>
    </source>
</evidence>
<dbReference type="AlphaFoldDB" id="A0AAQ3RP34"/>
<proteinExistence type="predicted"/>
<accession>A0AAQ3RP34</accession>
<protein>
    <submittedName>
        <fullName evidence="1">Uncharacterized protein</fullName>
    </submittedName>
</protein>